<evidence type="ECO:0000313" key="2">
    <source>
        <dbReference type="EMBL" id="KAH6838122.1"/>
    </source>
</evidence>
<name>A0AAD4PGI1_PERFH</name>
<sequence>MEFEDTGDVMKKKISFGLSVADEKIKLIDILSEDDDFLVASPFCDHSLQASISEIERMEQESRPSFLRRSLAWDSAFFNSSGVLDPEELSFINNGFRHTEASLLPANHEVRNRRSESESTPNEVGFSADWFEIDPSIFESNSSKALNVIETSPKSRLKQDVQSSKKVDRSCRNKMKSDRTSIGKSIDVQREEKLKKESEARRRPSNKNLSGKSNLNMGKNSITTSLGQGLIMQEKSANQSSSTLSSAKSSSMFSSTASSLSKRKTELKKAQNSASLQNSKISRHSERKKGMGNISVPTHSTCSVNEQISSLPVNSTRHFPSAASLSSPVHKQRRSTDSKDVKEASNLQRSLQSPLICAKQYGLLSAKSIRPSGLRPPSPLLRFFDESTSPMNCDGSRSRKLPQKVISSATAKSPCTQFSKVLPNSSASRRTAPARKKLKNPSSESAKNIKTPETLLISTLATADASFDAEATDHQQKGKKELSFSANHVENLCRNFKAFDLESDKTGVGKRCVPAFSVLKQENQLLPNSSRPCPRTPLAEKTSNRNSGGAFALAMKPKTEKLVRRASSVRYG</sequence>
<protein>
    <submittedName>
        <fullName evidence="2">Uncharacterized protein</fullName>
    </submittedName>
</protein>
<dbReference type="Proteomes" id="UP001190926">
    <property type="component" value="Unassembled WGS sequence"/>
</dbReference>
<feature type="region of interest" description="Disordered" evidence="1">
    <location>
        <begin position="527"/>
        <end position="549"/>
    </location>
</feature>
<dbReference type="PANTHER" id="PTHR33737">
    <property type="entry name" value="OS05G0121800 PROTEIN"/>
    <property type="match status" value="1"/>
</dbReference>
<feature type="region of interest" description="Disordered" evidence="1">
    <location>
        <begin position="234"/>
        <end position="300"/>
    </location>
</feature>
<feature type="compositionally biased region" description="Polar residues" evidence="1">
    <location>
        <begin position="420"/>
        <end position="429"/>
    </location>
</feature>
<keyword evidence="3" id="KW-1185">Reference proteome</keyword>
<dbReference type="PANTHER" id="PTHR33737:SF2">
    <property type="entry name" value="OS12G0102700 PROTEIN"/>
    <property type="match status" value="1"/>
</dbReference>
<feature type="compositionally biased region" description="Polar residues" evidence="1">
    <location>
        <begin position="270"/>
        <end position="280"/>
    </location>
</feature>
<dbReference type="AlphaFoldDB" id="A0AAD4PGI1"/>
<reference evidence="2 3" key="1">
    <citation type="journal article" date="2021" name="Nat. Commun.">
        <title>Incipient diploidization of the medicinal plant Perilla within 10,000 years.</title>
        <authorList>
            <person name="Zhang Y."/>
            <person name="Shen Q."/>
            <person name="Leng L."/>
            <person name="Zhang D."/>
            <person name="Chen S."/>
            <person name="Shi Y."/>
            <person name="Ning Z."/>
            <person name="Chen S."/>
        </authorList>
    </citation>
    <scope>NUCLEOTIDE SEQUENCE [LARGE SCALE GENOMIC DNA]</scope>
    <source>
        <strain evidence="3">cv. PC099</strain>
    </source>
</reference>
<feature type="compositionally biased region" description="Polar residues" evidence="1">
    <location>
        <begin position="314"/>
        <end position="329"/>
    </location>
</feature>
<feature type="region of interest" description="Disordered" evidence="1">
    <location>
        <begin position="420"/>
        <end position="447"/>
    </location>
</feature>
<feature type="compositionally biased region" description="Basic and acidic residues" evidence="1">
    <location>
        <begin position="334"/>
        <end position="343"/>
    </location>
</feature>
<evidence type="ECO:0000313" key="3">
    <source>
        <dbReference type="Proteomes" id="UP001190926"/>
    </source>
</evidence>
<dbReference type="InterPro" id="IPR045882">
    <property type="entry name" value="GPT1/2"/>
</dbReference>
<dbReference type="GO" id="GO:0008017">
    <property type="term" value="F:microtubule binding"/>
    <property type="evidence" value="ECO:0007669"/>
    <property type="project" value="InterPro"/>
</dbReference>
<comment type="caution">
    <text evidence="2">The sequence shown here is derived from an EMBL/GenBank/DDBJ whole genome shotgun (WGS) entry which is preliminary data.</text>
</comment>
<organism evidence="2 3">
    <name type="scientific">Perilla frutescens var. hirtella</name>
    <name type="common">Perilla citriodora</name>
    <name type="synonym">Perilla setoyensis</name>
    <dbReference type="NCBI Taxonomy" id="608512"/>
    <lineage>
        <taxon>Eukaryota</taxon>
        <taxon>Viridiplantae</taxon>
        <taxon>Streptophyta</taxon>
        <taxon>Embryophyta</taxon>
        <taxon>Tracheophyta</taxon>
        <taxon>Spermatophyta</taxon>
        <taxon>Magnoliopsida</taxon>
        <taxon>eudicotyledons</taxon>
        <taxon>Gunneridae</taxon>
        <taxon>Pentapetalae</taxon>
        <taxon>asterids</taxon>
        <taxon>lamiids</taxon>
        <taxon>Lamiales</taxon>
        <taxon>Lamiaceae</taxon>
        <taxon>Nepetoideae</taxon>
        <taxon>Elsholtzieae</taxon>
        <taxon>Perilla</taxon>
    </lineage>
</organism>
<feature type="compositionally biased region" description="Basic and acidic residues" evidence="1">
    <location>
        <begin position="157"/>
        <end position="202"/>
    </location>
</feature>
<dbReference type="EMBL" id="SDAM02000001">
    <property type="protein sequence ID" value="KAH6838122.1"/>
    <property type="molecule type" value="Genomic_DNA"/>
</dbReference>
<gene>
    <name evidence="2" type="ORF">C2S53_001213</name>
</gene>
<evidence type="ECO:0000256" key="1">
    <source>
        <dbReference type="SAM" id="MobiDB-lite"/>
    </source>
</evidence>
<feature type="compositionally biased region" description="Low complexity" evidence="1">
    <location>
        <begin position="240"/>
        <end position="260"/>
    </location>
</feature>
<feature type="compositionally biased region" description="Low complexity" evidence="1">
    <location>
        <begin position="206"/>
        <end position="216"/>
    </location>
</feature>
<feature type="region of interest" description="Disordered" evidence="1">
    <location>
        <begin position="314"/>
        <end position="348"/>
    </location>
</feature>
<accession>A0AAD4PGI1</accession>
<feature type="region of interest" description="Disordered" evidence="1">
    <location>
        <begin position="153"/>
        <end position="222"/>
    </location>
</feature>
<proteinExistence type="predicted"/>